<gene>
    <name evidence="4" type="ORF">JS528_00115</name>
</gene>
<dbReference type="InterPro" id="IPR010994">
    <property type="entry name" value="RuvA_2-like"/>
</dbReference>
<evidence type="ECO:0000256" key="1">
    <source>
        <dbReference type="SAM" id="MobiDB-lite"/>
    </source>
</evidence>
<dbReference type="Gene3D" id="1.10.150.320">
    <property type="entry name" value="Photosystem II 12 kDa extrinsic protein"/>
    <property type="match status" value="1"/>
</dbReference>
<dbReference type="InterPro" id="IPR004509">
    <property type="entry name" value="Competence_ComEA_HhH"/>
</dbReference>
<comment type="caution">
    <text evidence="4">The sequence shown here is derived from an EMBL/GenBank/DDBJ whole genome shotgun (WGS) entry which is preliminary data.</text>
</comment>
<dbReference type="InterPro" id="IPR003583">
    <property type="entry name" value="Hlx-hairpin-Hlx_DNA-bd_motif"/>
</dbReference>
<feature type="domain" description="Helix-hairpin-helix DNA-binding motif class 1" evidence="3">
    <location>
        <begin position="183"/>
        <end position="202"/>
    </location>
</feature>
<dbReference type="Proteomes" id="UP000773064">
    <property type="component" value="Unassembled WGS sequence"/>
</dbReference>
<dbReference type="EMBL" id="JAFEJS010000001">
    <property type="protein sequence ID" value="MBT1171789.1"/>
    <property type="molecule type" value="Genomic_DNA"/>
</dbReference>
<keyword evidence="2" id="KW-0472">Membrane</keyword>
<dbReference type="SMART" id="SM00278">
    <property type="entry name" value="HhH1"/>
    <property type="match status" value="2"/>
</dbReference>
<organism evidence="4 5">
    <name type="scientific">Bifidobacterium santillanense</name>
    <dbReference type="NCBI Taxonomy" id="2809028"/>
    <lineage>
        <taxon>Bacteria</taxon>
        <taxon>Bacillati</taxon>
        <taxon>Actinomycetota</taxon>
        <taxon>Actinomycetes</taxon>
        <taxon>Bifidobacteriales</taxon>
        <taxon>Bifidobacteriaceae</taxon>
        <taxon>Bifidobacterium</taxon>
    </lineage>
</organism>
<dbReference type="SUPFAM" id="SSF47781">
    <property type="entry name" value="RuvA domain 2-like"/>
    <property type="match status" value="1"/>
</dbReference>
<keyword evidence="2" id="KW-1133">Transmembrane helix</keyword>
<evidence type="ECO:0000313" key="4">
    <source>
        <dbReference type="EMBL" id="MBT1171789.1"/>
    </source>
</evidence>
<evidence type="ECO:0000256" key="2">
    <source>
        <dbReference type="SAM" id="Phobius"/>
    </source>
</evidence>
<evidence type="ECO:0000313" key="5">
    <source>
        <dbReference type="Proteomes" id="UP000773064"/>
    </source>
</evidence>
<dbReference type="InterPro" id="IPR051675">
    <property type="entry name" value="Endo/Exo/Phosphatase_dom_1"/>
</dbReference>
<reference evidence="4 5" key="1">
    <citation type="journal article" date="2021" name="Environ. Microbiol.">
        <title>Genetic insights into the dark matter of the mammalian gut microbiota through targeted genome reconstruction.</title>
        <authorList>
            <person name="Lugli G.A."/>
            <person name="Alessandri G."/>
            <person name="Milani C."/>
            <person name="Viappiani A."/>
            <person name="Fontana F."/>
            <person name="Tarracchini C."/>
            <person name="Mancabelli L."/>
            <person name="Argentini C."/>
            <person name="Ruiz L."/>
            <person name="Margolles A."/>
            <person name="van Sinderen D."/>
            <person name="Turroni F."/>
            <person name="Ventura M."/>
        </authorList>
    </citation>
    <scope>NUCLEOTIDE SEQUENCE [LARGE SCALE GENOMIC DNA]</scope>
    <source>
        <strain evidence="4 5">MA2</strain>
    </source>
</reference>
<dbReference type="NCBIfam" id="TIGR00426">
    <property type="entry name" value="competence protein ComEA helix-hairpin-helix repeat region"/>
    <property type="match status" value="1"/>
</dbReference>
<dbReference type="PANTHER" id="PTHR21180">
    <property type="entry name" value="ENDONUCLEASE/EXONUCLEASE/PHOSPHATASE FAMILY DOMAIN-CONTAINING PROTEIN 1"/>
    <property type="match status" value="1"/>
</dbReference>
<accession>A0ABS5ULJ9</accession>
<dbReference type="Pfam" id="PF12836">
    <property type="entry name" value="HHH_3"/>
    <property type="match status" value="1"/>
</dbReference>
<proteinExistence type="predicted"/>
<keyword evidence="2" id="KW-0812">Transmembrane</keyword>
<feature type="transmembrane region" description="Helical" evidence="2">
    <location>
        <begin position="70"/>
        <end position="94"/>
    </location>
</feature>
<name>A0ABS5ULJ9_9BIFI</name>
<keyword evidence="5" id="KW-1185">Reference proteome</keyword>
<feature type="region of interest" description="Disordered" evidence="1">
    <location>
        <begin position="105"/>
        <end position="174"/>
    </location>
</feature>
<feature type="domain" description="Helix-hairpin-helix DNA-binding motif class 1" evidence="3">
    <location>
        <begin position="213"/>
        <end position="232"/>
    </location>
</feature>
<evidence type="ECO:0000259" key="3">
    <source>
        <dbReference type="SMART" id="SM00278"/>
    </source>
</evidence>
<sequence>MATVPLPPRPSTAATGIIAANPTAADDEPERAGMAGSSVRALSDLTGVRSEDMDDDFERRAKHGKPRLRLTATHALAAVLIMTFVTCMSLTLLIRQSLNYAALERDRSEQSLTVDDGTSGGSTAGPDESNGGRTTQSPDGPTDDTGRTDADGSTDGSPSAGSSSVPAPDPADTRIDLNTATLEELDSVPGIGPVTARKILEHRERIGRFTSVDQLLDVSGIGEKTLEKIRPEVRV</sequence>
<feature type="compositionally biased region" description="Low complexity" evidence="1">
    <location>
        <begin position="151"/>
        <end position="166"/>
    </location>
</feature>
<dbReference type="PANTHER" id="PTHR21180:SF32">
    <property type="entry name" value="ENDONUCLEASE_EXONUCLEASE_PHOSPHATASE FAMILY DOMAIN-CONTAINING PROTEIN 1"/>
    <property type="match status" value="1"/>
</dbReference>
<dbReference type="RefSeq" id="WP_214357084.1">
    <property type="nucleotide sequence ID" value="NZ_JAFEJS010000001.1"/>
</dbReference>
<protein>
    <submittedName>
        <fullName evidence="4">Helix-hairpin-helix domain-containing protein</fullName>
    </submittedName>
</protein>